<dbReference type="Proteomes" id="UP000076858">
    <property type="component" value="Unassembled WGS sequence"/>
</dbReference>
<protein>
    <submittedName>
        <fullName evidence="2">Uncharacterized protein</fullName>
    </submittedName>
</protein>
<dbReference type="AlphaFoldDB" id="A0A164UKI8"/>
<keyword evidence="3" id="KW-1185">Reference proteome</keyword>
<organism evidence="2 3">
    <name type="scientific">Daphnia magna</name>
    <dbReference type="NCBI Taxonomy" id="35525"/>
    <lineage>
        <taxon>Eukaryota</taxon>
        <taxon>Metazoa</taxon>
        <taxon>Ecdysozoa</taxon>
        <taxon>Arthropoda</taxon>
        <taxon>Crustacea</taxon>
        <taxon>Branchiopoda</taxon>
        <taxon>Diplostraca</taxon>
        <taxon>Cladocera</taxon>
        <taxon>Anomopoda</taxon>
        <taxon>Daphniidae</taxon>
        <taxon>Daphnia</taxon>
    </lineage>
</organism>
<dbReference type="EMBL" id="LRGB01001581">
    <property type="protein sequence ID" value="KZS11445.1"/>
    <property type="molecule type" value="Genomic_DNA"/>
</dbReference>
<name>A0A164UKI8_9CRUS</name>
<proteinExistence type="predicted"/>
<gene>
    <name evidence="2" type="ORF">APZ42_024232</name>
</gene>
<feature type="region of interest" description="Disordered" evidence="1">
    <location>
        <begin position="18"/>
        <end position="48"/>
    </location>
</feature>
<reference evidence="2 3" key="1">
    <citation type="submission" date="2016-03" db="EMBL/GenBank/DDBJ databases">
        <title>EvidentialGene: Evidence-directed Construction of Genes on Genomes.</title>
        <authorList>
            <person name="Gilbert D.G."/>
            <person name="Choi J.-H."/>
            <person name="Mockaitis K."/>
            <person name="Colbourne J."/>
            <person name="Pfrender M."/>
        </authorList>
    </citation>
    <scope>NUCLEOTIDE SEQUENCE [LARGE SCALE GENOMIC DNA]</scope>
    <source>
        <strain evidence="2 3">Xinb3</strain>
        <tissue evidence="2">Complete organism</tissue>
    </source>
</reference>
<evidence type="ECO:0000313" key="2">
    <source>
        <dbReference type="EMBL" id="KZS11445.1"/>
    </source>
</evidence>
<evidence type="ECO:0000313" key="3">
    <source>
        <dbReference type="Proteomes" id="UP000076858"/>
    </source>
</evidence>
<sequence>MYRIENVTVENALMVSRSPEFHNKPQLSNDWQKGDEHKGALSGVVDGN</sequence>
<comment type="caution">
    <text evidence="2">The sequence shown here is derived from an EMBL/GenBank/DDBJ whole genome shotgun (WGS) entry which is preliminary data.</text>
</comment>
<accession>A0A164UKI8</accession>
<evidence type="ECO:0000256" key="1">
    <source>
        <dbReference type="SAM" id="MobiDB-lite"/>
    </source>
</evidence>